<dbReference type="EMBL" id="AMLP01000018">
    <property type="protein sequence ID" value="ELS58585.1"/>
    <property type="molecule type" value="Genomic_DNA"/>
</dbReference>
<protein>
    <recommendedName>
        <fullName evidence="2">DUF4333 domain-containing protein</fullName>
    </recommendedName>
</protein>
<evidence type="ECO:0000313" key="3">
    <source>
        <dbReference type="EMBL" id="ELS58585.1"/>
    </source>
</evidence>
<proteinExistence type="predicted"/>
<accession>L8PPZ3</accession>
<evidence type="ECO:0000256" key="1">
    <source>
        <dbReference type="SAM" id="Phobius"/>
    </source>
</evidence>
<dbReference type="Pfam" id="PF14230">
    <property type="entry name" value="DUF4333"/>
    <property type="match status" value="1"/>
</dbReference>
<evidence type="ECO:0000313" key="4">
    <source>
        <dbReference type="Proteomes" id="UP000011205"/>
    </source>
</evidence>
<keyword evidence="1" id="KW-1133">Transmembrane helix</keyword>
<organism evidence="3 4">
    <name type="scientific">Streptomyces viridochromogenes Tue57</name>
    <dbReference type="NCBI Taxonomy" id="1160705"/>
    <lineage>
        <taxon>Bacteria</taxon>
        <taxon>Bacillati</taxon>
        <taxon>Actinomycetota</taxon>
        <taxon>Actinomycetes</taxon>
        <taxon>Kitasatosporales</taxon>
        <taxon>Streptomycetaceae</taxon>
        <taxon>Streptomyces</taxon>
    </lineage>
</organism>
<dbReference type="PATRIC" id="fig|1160705.3.peg.476"/>
<comment type="caution">
    <text evidence="3">The sequence shown here is derived from an EMBL/GenBank/DDBJ whole genome shotgun (WGS) entry which is preliminary data.</text>
</comment>
<dbReference type="Proteomes" id="UP000011205">
    <property type="component" value="Unassembled WGS sequence"/>
</dbReference>
<feature type="domain" description="DUF4333" evidence="2">
    <location>
        <begin position="92"/>
        <end position="133"/>
    </location>
</feature>
<evidence type="ECO:0000259" key="2">
    <source>
        <dbReference type="Pfam" id="PF14230"/>
    </source>
</evidence>
<feature type="transmembrane region" description="Helical" evidence="1">
    <location>
        <begin position="28"/>
        <end position="50"/>
    </location>
</feature>
<sequence>MAAGEGGATSSAPALDHRHQEYVMQRKFLIGAVGGAAAVTALFGVGTHLLSGTQSTSGLDARTTVQVGGHRALASNIVAGRVEYRYHPLPWAGKTVSDVSCPTGLKAVAGARVTCTGKTNDGGSVDIPVTVVKATDSSVPPRTWRIRIR</sequence>
<dbReference type="AlphaFoldDB" id="L8PPZ3"/>
<reference evidence="3 4" key="1">
    <citation type="journal article" date="2013" name="Genome Announc.">
        <title>Draft Genome Sequence of Streptomyces viridochromogenes Strain Tu57, Producer of Avilamycin.</title>
        <authorList>
            <person name="Gruning B.A."/>
            <person name="Erxleben A."/>
            <person name="Hahnlein A."/>
            <person name="Gunther S."/>
        </authorList>
    </citation>
    <scope>NUCLEOTIDE SEQUENCE [LARGE SCALE GENOMIC DNA]</scope>
    <source>
        <strain evidence="3 4">Tue57</strain>
    </source>
</reference>
<keyword evidence="1" id="KW-0472">Membrane</keyword>
<dbReference type="InterPro" id="IPR025637">
    <property type="entry name" value="DUF4333"/>
</dbReference>
<keyword evidence="1" id="KW-0812">Transmembrane</keyword>
<name>L8PPZ3_STRVR</name>
<gene>
    <name evidence="3" type="ORF">STVIR_0481</name>
</gene>